<protein>
    <recommendedName>
        <fullName evidence="3">DUF1501 domain-containing protein</fullName>
    </recommendedName>
</protein>
<dbReference type="Gene3D" id="3.40.720.10">
    <property type="entry name" value="Alkaline Phosphatase, subunit A"/>
    <property type="match status" value="1"/>
</dbReference>
<proteinExistence type="predicted"/>
<dbReference type="EMBL" id="WTPX01000019">
    <property type="protein sequence ID" value="NNJ24892.1"/>
    <property type="molecule type" value="Genomic_DNA"/>
</dbReference>
<dbReference type="Proteomes" id="UP000609651">
    <property type="component" value="Unassembled WGS sequence"/>
</dbReference>
<evidence type="ECO:0000313" key="2">
    <source>
        <dbReference type="Proteomes" id="UP000609651"/>
    </source>
</evidence>
<comment type="caution">
    <text evidence="1">The sequence shown here is derived from an EMBL/GenBank/DDBJ whole genome shotgun (WGS) entry which is preliminary data.</text>
</comment>
<organism evidence="1 2">
    <name type="scientific">Alienimonas chondri</name>
    <dbReference type="NCBI Taxonomy" id="2681879"/>
    <lineage>
        <taxon>Bacteria</taxon>
        <taxon>Pseudomonadati</taxon>
        <taxon>Planctomycetota</taxon>
        <taxon>Planctomycetia</taxon>
        <taxon>Planctomycetales</taxon>
        <taxon>Planctomycetaceae</taxon>
        <taxon>Alienimonas</taxon>
    </lineage>
</organism>
<sequence length="452" mass="47429">MISAIRCDGVRRRDFVRVGGLSALGLSLADLARPAAAANQTGPEPRAKSCVLIWLDGGPSHLETFDPKPDAPVEVRGPLGSIATALPGVRFGECLEQTARLADRLAVVRSMTSPLGEHVFGTHYLMTGYRPTPALEYPTFGATLAHVRGSADNVGRTALPPHMAVGGFTGAVSGRGYLPTDTTPFVVGGEAAGKRPPGQFRVPDLDPYAGLDLPRLARRKRITAALDRFSRAGDADAAVGENPDLRRAYDLIASAAAKRAFDLTEEPAAIHNRYGVGNGNGPGAGCLLARRLVEREVPFVTVYSSGWDTHSNVAALASRYPGDGGAKLPALDRALAALLTDLDERQLLEETLVVVAGEFGRTPRINAAGGRDHWPNAFSMLMAGGGVSGGQVYGASDRLGEFPAEDAVTPADLAATIFTLLGVDPARELHTADGRPVRVAPDGARVLTDLLA</sequence>
<dbReference type="Pfam" id="PF07394">
    <property type="entry name" value="DUF1501"/>
    <property type="match status" value="1"/>
</dbReference>
<keyword evidence="2" id="KW-1185">Reference proteome</keyword>
<dbReference type="InterPro" id="IPR017850">
    <property type="entry name" value="Alkaline_phosphatase_core_sf"/>
</dbReference>
<dbReference type="PROSITE" id="PS51318">
    <property type="entry name" value="TAT"/>
    <property type="match status" value="1"/>
</dbReference>
<evidence type="ECO:0000313" key="1">
    <source>
        <dbReference type="EMBL" id="NNJ24892.1"/>
    </source>
</evidence>
<name>A0ABX1VAJ2_9PLAN</name>
<evidence type="ECO:0008006" key="3">
    <source>
        <dbReference type="Google" id="ProtNLM"/>
    </source>
</evidence>
<dbReference type="RefSeq" id="WP_171184315.1">
    <property type="nucleotide sequence ID" value="NZ_WTPX01000019.1"/>
</dbReference>
<dbReference type="InterPro" id="IPR006311">
    <property type="entry name" value="TAT_signal"/>
</dbReference>
<gene>
    <name evidence="1" type="ORF">LzC2_09540</name>
</gene>
<reference evidence="1 2" key="1">
    <citation type="journal article" date="2020" name="Syst. Appl. Microbiol.">
        <title>Alienimonas chondri sp. nov., a novel planctomycete isolated from the biofilm of the red alga Chondrus crispus.</title>
        <authorList>
            <person name="Vitorino I."/>
            <person name="Albuquerque L."/>
            <person name="Wiegand S."/>
            <person name="Kallscheuer N."/>
            <person name="da Costa M.S."/>
            <person name="Lobo-da-Cunha A."/>
            <person name="Jogler C."/>
            <person name="Lage O.M."/>
        </authorList>
    </citation>
    <scope>NUCLEOTIDE SEQUENCE [LARGE SCALE GENOMIC DNA]</scope>
    <source>
        <strain evidence="1 2">LzC2</strain>
    </source>
</reference>
<dbReference type="InterPro" id="IPR010869">
    <property type="entry name" value="DUF1501"/>
</dbReference>
<accession>A0ABX1VAJ2</accession>
<dbReference type="SUPFAM" id="SSF53649">
    <property type="entry name" value="Alkaline phosphatase-like"/>
    <property type="match status" value="1"/>
</dbReference>
<dbReference type="PANTHER" id="PTHR43737:SF1">
    <property type="entry name" value="DUF1501 DOMAIN-CONTAINING PROTEIN"/>
    <property type="match status" value="1"/>
</dbReference>
<dbReference type="PANTHER" id="PTHR43737">
    <property type="entry name" value="BLL7424 PROTEIN"/>
    <property type="match status" value="1"/>
</dbReference>